<evidence type="ECO:0000313" key="1">
    <source>
        <dbReference type="EMBL" id="MBC6112985.1"/>
    </source>
</evidence>
<gene>
    <name evidence="1" type="ORF">H7U22_21400</name>
</gene>
<sequence length="109" mass="12684">MIHTKQKKLAEQLIISRFNSLSVDYKNVGGEIILDNNIVSTNFTLRFKDLYGNFNIYGKGEDDINGKISYRLKPQWDDRSEITQSNEAREKIKKDLLEVENFLNSNINN</sequence>
<accession>A0ABR7KYT4</accession>
<organism evidence="1 2">
    <name type="scientific">Pedobacter fastidiosus</name>
    <dbReference type="NCBI Taxonomy" id="2765361"/>
    <lineage>
        <taxon>Bacteria</taxon>
        <taxon>Pseudomonadati</taxon>
        <taxon>Bacteroidota</taxon>
        <taxon>Sphingobacteriia</taxon>
        <taxon>Sphingobacteriales</taxon>
        <taxon>Sphingobacteriaceae</taxon>
        <taxon>Pedobacter</taxon>
    </lineage>
</organism>
<dbReference type="RefSeq" id="WP_187073404.1">
    <property type="nucleotide sequence ID" value="NZ_JACRYL010000031.1"/>
</dbReference>
<name>A0ABR7KYT4_9SPHI</name>
<protein>
    <submittedName>
        <fullName evidence="1">Uncharacterized protein</fullName>
    </submittedName>
</protein>
<proteinExistence type="predicted"/>
<evidence type="ECO:0000313" key="2">
    <source>
        <dbReference type="Proteomes" id="UP000652755"/>
    </source>
</evidence>
<comment type="caution">
    <text evidence="1">The sequence shown here is derived from an EMBL/GenBank/DDBJ whole genome shotgun (WGS) entry which is preliminary data.</text>
</comment>
<dbReference type="EMBL" id="JACRYL010000031">
    <property type="protein sequence ID" value="MBC6112985.1"/>
    <property type="molecule type" value="Genomic_DNA"/>
</dbReference>
<keyword evidence="2" id="KW-1185">Reference proteome</keyword>
<reference evidence="1 2" key="1">
    <citation type="submission" date="2020-08" db="EMBL/GenBank/DDBJ databases">
        <authorList>
            <person name="Sun Q."/>
            <person name="Inoue M."/>
        </authorList>
    </citation>
    <scope>NUCLEOTIDE SEQUENCE [LARGE SCALE GENOMIC DNA]</scope>
    <source>
        <strain evidence="1 2">CCM 8938</strain>
    </source>
</reference>
<dbReference type="Proteomes" id="UP000652755">
    <property type="component" value="Unassembled WGS sequence"/>
</dbReference>